<sequence length="124" mass="13715">MRFDSDILQHFAFQTDSSLFVNANVAHHPSDLGQRGLRRPVGEGAAARLQQKIPEHFIGKQQQVAVASRKQDQVQLVIAAPPFTGQRNPALAVQRMVEFAEKEKFFAAHDSAPETVRCPLGSPK</sequence>
<protein>
    <submittedName>
        <fullName evidence="1">Uncharacterized protein</fullName>
    </submittedName>
</protein>
<reference evidence="1" key="1">
    <citation type="submission" date="2019-08" db="EMBL/GenBank/DDBJ databases">
        <authorList>
            <person name="Kucharzyk K."/>
            <person name="Murdoch R.W."/>
            <person name="Higgins S."/>
            <person name="Loffler F."/>
        </authorList>
    </citation>
    <scope>NUCLEOTIDE SEQUENCE</scope>
</reference>
<evidence type="ECO:0000313" key="1">
    <source>
        <dbReference type="EMBL" id="MPM99661.1"/>
    </source>
</evidence>
<accession>A0A645EEF9</accession>
<proteinExistence type="predicted"/>
<gene>
    <name evidence="1" type="ORF">SDC9_146854</name>
</gene>
<comment type="caution">
    <text evidence="1">The sequence shown here is derived from an EMBL/GenBank/DDBJ whole genome shotgun (WGS) entry which is preliminary data.</text>
</comment>
<name>A0A645EEF9_9ZZZZ</name>
<dbReference type="AlphaFoldDB" id="A0A645EEF9"/>
<organism evidence="1">
    <name type="scientific">bioreactor metagenome</name>
    <dbReference type="NCBI Taxonomy" id="1076179"/>
    <lineage>
        <taxon>unclassified sequences</taxon>
        <taxon>metagenomes</taxon>
        <taxon>ecological metagenomes</taxon>
    </lineage>
</organism>
<dbReference type="EMBL" id="VSSQ01045753">
    <property type="protein sequence ID" value="MPM99661.1"/>
    <property type="molecule type" value="Genomic_DNA"/>
</dbReference>